<dbReference type="EMBL" id="VJMJ01000273">
    <property type="protein sequence ID" value="KAF0724356.1"/>
    <property type="molecule type" value="Genomic_DNA"/>
</dbReference>
<gene>
    <name evidence="3" type="ORF">Ae201684_017017</name>
</gene>
<proteinExistence type="predicted"/>
<organism evidence="3 4">
    <name type="scientific">Aphanomyces euteiches</name>
    <dbReference type="NCBI Taxonomy" id="100861"/>
    <lineage>
        <taxon>Eukaryota</taxon>
        <taxon>Sar</taxon>
        <taxon>Stramenopiles</taxon>
        <taxon>Oomycota</taxon>
        <taxon>Saprolegniomycetes</taxon>
        <taxon>Saprolegniales</taxon>
        <taxon>Verrucalvaceae</taxon>
        <taxon>Aphanomyces</taxon>
    </lineage>
</organism>
<keyword evidence="4" id="KW-1185">Reference proteome</keyword>
<feature type="region of interest" description="Disordered" evidence="1">
    <location>
        <begin position="1"/>
        <end position="20"/>
    </location>
</feature>
<dbReference type="InterPro" id="IPR056924">
    <property type="entry name" value="SH3_Tf2-1"/>
</dbReference>
<name>A0A6G0WAT4_9STRA</name>
<reference evidence="3 4" key="1">
    <citation type="submission" date="2019-07" db="EMBL/GenBank/DDBJ databases">
        <title>Genomics analysis of Aphanomyces spp. identifies a new class of oomycete effector associated with host adaptation.</title>
        <authorList>
            <person name="Gaulin E."/>
        </authorList>
    </citation>
    <scope>NUCLEOTIDE SEQUENCE [LARGE SCALE GENOMIC DNA]</scope>
    <source>
        <strain evidence="3 4">ATCC 201684</strain>
    </source>
</reference>
<evidence type="ECO:0000313" key="3">
    <source>
        <dbReference type="EMBL" id="KAF0724356.1"/>
    </source>
</evidence>
<accession>A0A6G0WAT4</accession>
<sequence length="221" mass="26192">MVEARMIRGQNSDAGRKRHRRDVSFEPGDLVWVYQFFRKTNDPNDLRIKKFASHWRGPYRIVSRQGQNTYRIHLPTHPDKIVLINIDRLKPFKGYWSRPHDHEVPSEMNNPGDQPLEPDQLPPDSFMTKVEFSDGDISFTNVPSPVQGIVDKRRNGRREVEYLVEYSDGQKQWTRRSLLKKYGSFITEYENKWRERNGLPLLRRSSRVADLDVEPNPRLEF</sequence>
<feature type="domain" description="Tf2-1-like SH3-like" evidence="2">
    <location>
        <begin position="28"/>
        <end position="92"/>
    </location>
</feature>
<dbReference type="Gene3D" id="2.40.50.40">
    <property type="match status" value="1"/>
</dbReference>
<comment type="caution">
    <text evidence="3">The sequence shown here is derived from an EMBL/GenBank/DDBJ whole genome shotgun (WGS) entry which is preliminary data.</text>
</comment>
<evidence type="ECO:0000313" key="4">
    <source>
        <dbReference type="Proteomes" id="UP000481153"/>
    </source>
</evidence>
<dbReference type="Proteomes" id="UP000481153">
    <property type="component" value="Unassembled WGS sequence"/>
</dbReference>
<protein>
    <recommendedName>
        <fullName evidence="2">Tf2-1-like SH3-like domain-containing protein</fullName>
    </recommendedName>
</protein>
<dbReference type="VEuPathDB" id="FungiDB:AeMF1_006773"/>
<evidence type="ECO:0000256" key="1">
    <source>
        <dbReference type="SAM" id="MobiDB-lite"/>
    </source>
</evidence>
<dbReference type="AlphaFoldDB" id="A0A6G0WAT4"/>
<evidence type="ECO:0000259" key="2">
    <source>
        <dbReference type="Pfam" id="PF24626"/>
    </source>
</evidence>
<dbReference type="Pfam" id="PF24626">
    <property type="entry name" value="SH3_Tf2-1"/>
    <property type="match status" value="1"/>
</dbReference>